<dbReference type="RefSeq" id="WP_091528792.1">
    <property type="nucleotide sequence ID" value="NZ_FOLT01000003.1"/>
</dbReference>
<evidence type="ECO:0000256" key="9">
    <source>
        <dbReference type="ARBA" id="ARBA00023136"/>
    </source>
</evidence>
<evidence type="ECO:0000256" key="8">
    <source>
        <dbReference type="ARBA" id="ARBA00022989"/>
    </source>
</evidence>
<evidence type="ECO:0000256" key="10">
    <source>
        <dbReference type="ARBA" id="ARBA00023169"/>
    </source>
</evidence>
<name>A0A1I1GDY6_9LACT</name>
<dbReference type="PANTHER" id="PTHR32309">
    <property type="entry name" value="TYROSINE-PROTEIN KINASE"/>
    <property type="match status" value="1"/>
</dbReference>
<feature type="compositionally biased region" description="Basic and acidic residues" evidence="12">
    <location>
        <begin position="223"/>
        <end position="238"/>
    </location>
</feature>
<evidence type="ECO:0000256" key="1">
    <source>
        <dbReference type="ARBA" id="ARBA00004651"/>
    </source>
</evidence>
<comment type="subcellular location">
    <subcellularLocation>
        <location evidence="1">Cell membrane</location>
        <topology evidence="1">Multi-pass membrane protein</topology>
    </subcellularLocation>
</comment>
<gene>
    <name evidence="16" type="ORF">SAMN04488102_10337</name>
</gene>
<dbReference type="InterPro" id="IPR050445">
    <property type="entry name" value="Bact_polysacc_biosynth/exp"/>
</dbReference>
<organism evidence="16 17">
    <name type="scientific">Alkalibacterium subtropicum</name>
    <dbReference type="NCBI Taxonomy" id="753702"/>
    <lineage>
        <taxon>Bacteria</taxon>
        <taxon>Bacillati</taxon>
        <taxon>Bacillota</taxon>
        <taxon>Bacilli</taxon>
        <taxon>Lactobacillales</taxon>
        <taxon>Carnobacteriaceae</taxon>
        <taxon>Alkalibacterium</taxon>
    </lineage>
</organism>
<evidence type="ECO:0000256" key="4">
    <source>
        <dbReference type="ARBA" id="ARBA00020739"/>
    </source>
</evidence>
<dbReference type="OrthoDB" id="2360475at2"/>
<dbReference type="GO" id="GO:0004713">
    <property type="term" value="F:protein tyrosine kinase activity"/>
    <property type="evidence" value="ECO:0007669"/>
    <property type="project" value="TreeGrafter"/>
</dbReference>
<evidence type="ECO:0000256" key="2">
    <source>
        <dbReference type="ARBA" id="ARBA00005132"/>
    </source>
</evidence>
<evidence type="ECO:0000313" key="16">
    <source>
        <dbReference type="EMBL" id="SFC09949.1"/>
    </source>
</evidence>
<keyword evidence="10" id="KW-0270">Exopolysaccharide synthesis</keyword>
<keyword evidence="9 13" id="KW-0472">Membrane</keyword>
<dbReference type="GO" id="GO:0000271">
    <property type="term" value="P:polysaccharide biosynthetic process"/>
    <property type="evidence" value="ECO:0007669"/>
    <property type="project" value="UniProtKB-KW"/>
</dbReference>
<dbReference type="InterPro" id="IPR032807">
    <property type="entry name" value="GNVR"/>
</dbReference>
<keyword evidence="5" id="KW-1003">Cell membrane</keyword>
<feature type="transmembrane region" description="Helical" evidence="13">
    <location>
        <begin position="20"/>
        <end position="41"/>
    </location>
</feature>
<dbReference type="STRING" id="753702.SAMN04488102_10337"/>
<keyword evidence="17" id="KW-1185">Reference proteome</keyword>
<feature type="domain" description="Polysaccharide chain length determinant N-terminal" evidence="14">
    <location>
        <begin position="3"/>
        <end position="93"/>
    </location>
</feature>
<evidence type="ECO:0000256" key="7">
    <source>
        <dbReference type="ARBA" id="ARBA00022903"/>
    </source>
</evidence>
<dbReference type="Pfam" id="PF13807">
    <property type="entry name" value="GNVR"/>
    <property type="match status" value="1"/>
</dbReference>
<evidence type="ECO:0000256" key="6">
    <source>
        <dbReference type="ARBA" id="ARBA00022692"/>
    </source>
</evidence>
<keyword evidence="7" id="KW-0972">Capsule biogenesis/degradation</keyword>
<evidence type="ECO:0000256" key="11">
    <source>
        <dbReference type="ARBA" id="ARBA00045736"/>
    </source>
</evidence>
<dbReference type="EMBL" id="FOLT01000003">
    <property type="protein sequence ID" value="SFC09949.1"/>
    <property type="molecule type" value="Genomic_DNA"/>
</dbReference>
<comment type="similarity">
    <text evidence="3">Belongs to the CpsC/CapA family.</text>
</comment>
<dbReference type="Proteomes" id="UP000199612">
    <property type="component" value="Unassembled WGS sequence"/>
</dbReference>
<sequence>MEEEISLLELLGIVRKRLGLIVVSTLAGILIFAVYTFFIAVPQYSSTTQMLVNRAQETTLIQRSDIDTNVQLINTYKDILKNPAILTEVKEELDLGISHQELSNQLTVTSEIDSQVFTIKITDTNPYKAADIANTTASVFQENLDDIMNVDNVSVIYQAEANLDPVSPNHLLNLVIGTIVGGLLGTVMVFVIEFTDNTVKDDKFINDKLGWINLGSVSEMTADELKQDEQEKSPDRLIESQSSRSRV</sequence>
<keyword evidence="8 13" id="KW-1133">Transmembrane helix</keyword>
<comment type="pathway">
    <text evidence="2">Capsule biogenesis; capsule polysaccharide biosynthesis.</text>
</comment>
<feature type="transmembrane region" description="Helical" evidence="13">
    <location>
        <begin position="171"/>
        <end position="192"/>
    </location>
</feature>
<evidence type="ECO:0000259" key="14">
    <source>
        <dbReference type="Pfam" id="PF02706"/>
    </source>
</evidence>
<evidence type="ECO:0000256" key="13">
    <source>
        <dbReference type="SAM" id="Phobius"/>
    </source>
</evidence>
<proteinExistence type="inferred from homology"/>
<comment type="function">
    <text evidence="11">Required for CpsD phosphorylation. Involved in the regulation of capsular polysaccharide biosynthesis. May be part of a complex that directs the coordinated polymerization and export to the cell surface of the capsular polysaccharide.</text>
</comment>
<accession>A0A1I1GDY6</accession>
<feature type="domain" description="Tyrosine-protein kinase G-rich" evidence="15">
    <location>
        <begin position="141"/>
        <end position="191"/>
    </location>
</feature>
<evidence type="ECO:0000259" key="15">
    <source>
        <dbReference type="Pfam" id="PF13807"/>
    </source>
</evidence>
<evidence type="ECO:0000256" key="3">
    <source>
        <dbReference type="ARBA" id="ARBA00006683"/>
    </source>
</evidence>
<evidence type="ECO:0000256" key="5">
    <source>
        <dbReference type="ARBA" id="ARBA00022475"/>
    </source>
</evidence>
<evidence type="ECO:0000256" key="12">
    <source>
        <dbReference type="SAM" id="MobiDB-lite"/>
    </source>
</evidence>
<protein>
    <recommendedName>
        <fullName evidence="4">Capsular polysaccharide biosynthesis protein CpsC</fullName>
    </recommendedName>
</protein>
<feature type="region of interest" description="Disordered" evidence="12">
    <location>
        <begin position="223"/>
        <end position="247"/>
    </location>
</feature>
<dbReference type="AlphaFoldDB" id="A0A1I1GDY6"/>
<dbReference type="Pfam" id="PF02706">
    <property type="entry name" value="Wzz"/>
    <property type="match status" value="1"/>
</dbReference>
<keyword evidence="6 13" id="KW-0812">Transmembrane</keyword>
<dbReference type="GO" id="GO:0005886">
    <property type="term" value="C:plasma membrane"/>
    <property type="evidence" value="ECO:0007669"/>
    <property type="project" value="UniProtKB-SubCell"/>
</dbReference>
<dbReference type="InterPro" id="IPR003856">
    <property type="entry name" value="LPS_length_determ_N"/>
</dbReference>
<reference evidence="17" key="1">
    <citation type="submission" date="2016-10" db="EMBL/GenBank/DDBJ databases">
        <authorList>
            <person name="Varghese N."/>
            <person name="Submissions S."/>
        </authorList>
    </citation>
    <scope>NUCLEOTIDE SEQUENCE [LARGE SCALE GENOMIC DNA]</scope>
    <source>
        <strain evidence="17">DSM 23664</strain>
    </source>
</reference>
<dbReference type="PANTHER" id="PTHR32309:SF13">
    <property type="entry name" value="FERRIC ENTEROBACTIN TRANSPORT PROTEIN FEPE"/>
    <property type="match status" value="1"/>
</dbReference>
<evidence type="ECO:0000313" key="17">
    <source>
        <dbReference type="Proteomes" id="UP000199612"/>
    </source>
</evidence>